<dbReference type="Proteomes" id="UP001165740">
    <property type="component" value="Chromosome 12"/>
</dbReference>
<accession>A0A9W2YIH8</accession>
<evidence type="ECO:0000313" key="8">
    <source>
        <dbReference type="RefSeq" id="XP_055862460.1"/>
    </source>
</evidence>
<feature type="zinc finger region" description="TRAF-type" evidence="4">
    <location>
        <begin position="57"/>
        <end position="99"/>
    </location>
</feature>
<dbReference type="InterPro" id="IPR013083">
    <property type="entry name" value="Znf_RING/FYVE/PHD"/>
</dbReference>
<keyword evidence="3 4" id="KW-0862">Zinc</keyword>
<evidence type="ECO:0000313" key="9">
    <source>
        <dbReference type="RefSeq" id="XP_055862461.1"/>
    </source>
</evidence>
<feature type="region of interest" description="Disordered" evidence="5">
    <location>
        <begin position="419"/>
        <end position="500"/>
    </location>
</feature>
<evidence type="ECO:0000256" key="5">
    <source>
        <dbReference type="SAM" id="MobiDB-lite"/>
    </source>
</evidence>
<evidence type="ECO:0000256" key="3">
    <source>
        <dbReference type="ARBA" id="ARBA00022833"/>
    </source>
</evidence>
<keyword evidence="1 4" id="KW-0479">Metal-binding</keyword>
<feature type="compositionally biased region" description="Basic and acidic residues" evidence="5">
    <location>
        <begin position="676"/>
        <end position="689"/>
    </location>
</feature>
<name>A0A9W2YIH8_BIOGL</name>
<feature type="region of interest" description="Disordered" evidence="5">
    <location>
        <begin position="514"/>
        <end position="689"/>
    </location>
</feature>
<dbReference type="InterPro" id="IPR051986">
    <property type="entry name" value="Innate_Immune_Apopt_Reg"/>
</dbReference>
<evidence type="ECO:0000256" key="2">
    <source>
        <dbReference type="ARBA" id="ARBA00022771"/>
    </source>
</evidence>
<evidence type="ECO:0000259" key="6">
    <source>
        <dbReference type="PROSITE" id="PS50145"/>
    </source>
</evidence>
<dbReference type="RefSeq" id="XP_055862460.1">
    <property type="nucleotide sequence ID" value="XM_056006485.1"/>
</dbReference>
<sequence>MADDTKLCQNCKRDIASANFVMHEVHCRRHIVLCKDCNEPVPRAELEEHFQELHAQVPCEKCGKTTTKDAMAEHLADDCAKRLLQCTYCDLSVTKEELESHMGYCGTRTECCPLCQQYVMLKDMLRHESSGCTYPEPKPPQQLPQSDPGVYSMEELQRLLNGSEFGVGDFFNDPHTDFLFPFNTNKSNVTLSNPVSNGLSTSAVYKKSDVNVHRDKKSPPELADDSAITHDIDYDEMLALQLAQEWEQDDEDIDSDLAVIHHKRPVDSLADLVSSTTETHVTTKKPLSPITSKELLQPSRLNKEPDSNDDVDEETKIPCEFCDLEVTLHTYFDHVENCQISRFFQQSQSVPDLNNEISSPQMSMSRHSIPVINNLRSMPRSDHVVPKLSASDDDFMLPCEFCEEMFPSEIIIQHQSLCQANEQPPHREATSTHREATSTQREASSFVSSSRGSHNVKTRSVRNYPSPKMPEKSGRSRHRQSSPSLINYVGQDGGDADENINYKKPLTAMRPLESTSNKYSSYPVSRFDPAVTKPPRRLSRHNSHGDDDGPEFTVSKQEQRTRARLNQFLQDDVSQGASPYTKEDASISKSMRTTGQERIGGERKSNVDTRTVLRQMEDRAAMRQTEDSSTRRTEENKQTSSRKRASQRSQLSNETAAEGPANRNLSRSHHVFSPDLRLKPENKIPPKKR</sequence>
<organism evidence="7 9">
    <name type="scientific">Biomphalaria glabrata</name>
    <name type="common">Bloodfluke planorb</name>
    <name type="synonym">Freshwater snail</name>
    <dbReference type="NCBI Taxonomy" id="6526"/>
    <lineage>
        <taxon>Eukaryota</taxon>
        <taxon>Metazoa</taxon>
        <taxon>Spiralia</taxon>
        <taxon>Lophotrochozoa</taxon>
        <taxon>Mollusca</taxon>
        <taxon>Gastropoda</taxon>
        <taxon>Heterobranchia</taxon>
        <taxon>Euthyneura</taxon>
        <taxon>Panpulmonata</taxon>
        <taxon>Hygrophila</taxon>
        <taxon>Lymnaeoidea</taxon>
        <taxon>Planorbidae</taxon>
        <taxon>Biomphalaria</taxon>
    </lineage>
</organism>
<proteinExistence type="predicted"/>
<dbReference type="AlphaFoldDB" id="A0A9W2YIH8"/>
<dbReference type="Gene3D" id="3.30.40.10">
    <property type="entry name" value="Zinc/RING finger domain, C3HC4 (zinc finger)"/>
    <property type="match status" value="2"/>
</dbReference>
<dbReference type="PROSITE" id="PS50145">
    <property type="entry name" value="ZF_TRAF"/>
    <property type="match status" value="1"/>
</dbReference>
<dbReference type="GO" id="GO:0008270">
    <property type="term" value="F:zinc ion binding"/>
    <property type="evidence" value="ECO:0007669"/>
    <property type="project" value="UniProtKB-KW"/>
</dbReference>
<evidence type="ECO:0000256" key="1">
    <source>
        <dbReference type="ARBA" id="ARBA00022723"/>
    </source>
</evidence>
<feature type="compositionally biased region" description="Polar residues" evidence="5">
    <location>
        <begin position="587"/>
        <end position="596"/>
    </location>
</feature>
<feature type="compositionally biased region" description="Basic and acidic residues" evidence="5">
    <location>
        <begin position="615"/>
        <end position="637"/>
    </location>
</feature>
<reference evidence="8 9" key="1">
    <citation type="submission" date="2025-04" db="UniProtKB">
        <authorList>
            <consortium name="RefSeq"/>
        </authorList>
    </citation>
    <scope>IDENTIFICATION</scope>
</reference>
<feature type="domain" description="TRAF-type" evidence="6">
    <location>
        <begin position="57"/>
        <end position="99"/>
    </location>
</feature>
<dbReference type="GeneID" id="106066827"/>
<dbReference type="PANTHER" id="PTHR16295:SF10">
    <property type="entry name" value="EXPRESSED PROTEIN"/>
    <property type="match status" value="1"/>
</dbReference>
<feature type="compositionally biased region" description="Polar residues" evidence="5">
    <location>
        <begin position="437"/>
        <end position="453"/>
    </location>
</feature>
<dbReference type="PANTHER" id="PTHR16295">
    <property type="entry name" value="TRAF-TYPE ZINC FINGER PROTEIN-RELATED"/>
    <property type="match status" value="1"/>
</dbReference>
<feature type="region of interest" description="Disordered" evidence="5">
    <location>
        <begin position="277"/>
        <end position="313"/>
    </location>
</feature>
<evidence type="ECO:0000256" key="4">
    <source>
        <dbReference type="PROSITE-ProRule" id="PRU00207"/>
    </source>
</evidence>
<feature type="compositionally biased region" description="Basic and acidic residues" evidence="5">
    <location>
        <begin position="424"/>
        <end position="436"/>
    </location>
</feature>
<dbReference type="OrthoDB" id="193703at2759"/>
<keyword evidence="2 4" id="KW-0863">Zinc-finger</keyword>
<dbReference type="InterPro" id="IPR001293">
    <property type="entry name" value="Znf_TRAF"/>
</dbReference>
<feature type="compositionally biased region" description="Polar residues" evidence="5">
    <location>
        <begin position="567"/>
        <end position="578"/>
    </location>
</feature>
<keyword evidence="7" id="KW-1185">Reference proteome</keyword>
<protein>
    <submittedName>
        <fullName evidence="8 9">TRAF-type zinc finger domain-containing protein 1-like</fullName>
    </submittedName>
</protein>
<dbReference type="Pfam" id="PF02176">
    <property type="entry name" value="zf-TRAF"/>
    <property type="match status" value="1"/>
</dbReference>
<feature type="compositionally biased region" description="Polar residues" evidence="5">
    <location>
        <begin position="514"/>
        <end position="523"/>
    </location>
</feature>
<gene>
    <name evidence="8 9" type="primary">LOC106066827</name>
</gene>
<dbReference type="Pfam" id="PF23580">
    <property type="entry name" value="Znf_XAF1_N"/>
    <property type="match status" value="1"/>
</dbReference>
<dbReference type="GO" id="GO:0005739">
    <property type="term" value="C:mitochondrion"/>
    <property type="evidence" value="ECO:0007669"/>
    <property type="project" value="TreeGrafter"/>
</dbReference>
<evidence type="ECO:0000313" key="7">
    <source>
        <dbReference type="Proteomes" id="UP001165740"/>
    </source>
</evidence>
<dbReference type="RefSeq" id="XP_055862461.1">
    <property type="nucleotide sequence ID" value="XM_056006486.1"/>
</dbReference>